<dbReference type="InterPro" id="IPR013785">
    <property type="entry name" value="Aldolase_TIM"/>
</dbReference>
<dbReference type="Proteomes" id="UP000436522">
    <property type="component" value="Unassembled WGS sequence"/>
</dbReference>
<evidence type="ECO:0000256" key="1">
    <source>
        <dbReference type="ARBA" id="ARBA00001966"/>
    </source>
</evidence>
<dbReference type="InterPro" id="IPR010994">
    <property type="entry name" value="RuvA_2-like"/>
</dbReference>
<keyword evidence="5" id="KW-0411">Iron-sulfur</keyword>
<dbReference type="InterPro" id="IPR023874">
    <property type="entry name" value="DNA_rSAM_put"/>
</dbReference>
<name>A0A640VKP1_9RHOB</name>
<evidence type="ECO:0000313" key="8">
    <source>
        <dbReference type="Proteomes" id="UP000436522"/>
    </source>
</evidence>
<organism evidence="7 8">
    <name type="scientific">Roseobacter cerasinus</name>
    <dbReference type="NCBI Taxonomy" id="2602289"/>
    <lineage>
        <taxon>Bacteria</taxon>
        <taxon>Pseudomonadati</taxon>
        <taxon>Pseudomonadota</taxon>
        <taxon>Alphaproteobacteria</taxon>
        <taxon>Rhodobacterales</taxon>
        <taxon>Roseobacteraceae</taxon>
        <taxon>Roseobacter</taxon>
    </lineage>
</organism>
<comment type="cofactor">
    <cofactor evidence="1">
        <name>[4Fe-4S] cluster</name>
        <dbReference type="ChEBI" id="CHEBI:49883"/>
    </cofactor>
</comment>
<dbReference type="Gene3D" id="3.20.20.70">
    <property type="entry name" value="Aldolase class I"/>
    <property type="match status" value="1"/>
</dbReference>
<keyword evidence="8" id="KW-1185">Reference proteome</keyword>
<sequence>MKEKLAILSDAAKYDASCASSGSTKRDSRDGKGLGSNEGSGICHAYAPDGRCISLLKILKTNFCIYDCAYCINRVSSNVQRARFSVEEVVTLTIEFYRRNYIEGLFLSSGIIRSPDATMADMVRIARKLREEESFRGYIHLKTIPDAAPELIEEAGRLADRISINVELPTDASVKQHAPEKSPDQIRKAMADVRLRRQAAKDRSHTGKRPPRFAPAGQSTQVIVGADGANDATILGQSTRLYGSYGLKRVYYSAFSPIPDSSSRLPLVSPPLQREHRLYQADWLLRFYDFQLDEITGVAPGGNLDLEVDPKLAWALANRAQFPVDVNRAPREMLLRVPGFGVKTVNRILGTRRHRALRYDDLLRIGASMKKARAFVSAQGWSPGGLTDSADLRARFAPPPEQLSLF</sequence>
<dbReference type="CDD" id="cd01335">
    <property type="entry name" value="Radical_SAM"/>
    <property type="match status" value="1"/>
</dbReference>
<dbReference type="Pfam" id="PF04055">
    <property type="entry name" value="Radical_SAM"/>
    <property type="match status" value="1"/>
</dbReference>
<gene>
    <name evidence="7" type="ORF">So717_06260</name>
</gene>
<dbReference type="GO" id="GO:0046872">
    <property type="term" value="F:metal ion binding"/>
    <property type="evidence" value="ECO:0007669"/>
    <property type="project" value="UniProtKB-KW"/>
</dbReference>
<evidence type="ECO:0000256" key="3">
    <source>
        <dbReference type="ARBA" id="ARBA00022723"/>
    </source>
</evidence>
<evidence type="ECO:0000256" key="5">
    <source>
        <dbReference type="ARBA" id="ARBA00023014"/>
    </source>
</evidence>
<evidence type="ECO:0000256" key="2">
    <source>
        <dbReference type="ARBA" id="ARBA00022691"/>
    </source>
</evidence>
<dbReference type="PANTHER" id="PTHR21180:SF9">
    <property type="entry name" value="TYPE II SECRETION SYSTEM PROTEIN K"/>
    <property type="match status" value="1"/>
</dbReference>
<proteinExistence type="predicted"/>
<keyword evidence="4" id="KW-0408">Iron</keyword>
<keyword evidence="3" id="KW-0479">Metal-binding</keyword>
<accession>A0A640VKP1</accession>
<dbReference type="InterPro" id="IPR051675">
    <property type="entry name" value="Endo/Exo/Phosphatase_dom_1"/>
</dbReference>
<comment type="caution">
    <text evidence="7">The sequence shown here is derived from an EMBL/GenBank/DDBJ whole genome shotgun (WGS) entry which is preliminary data.</text>
</comment>
<dbReference type="InterPro" id="IPR058240">
    <property type="entry name" value="rSAM_sf"/>
</dbReference>
<dbReference type="PANTHER" id="PTHR21180">
    <property type="entry name" value="ENDONUCLEASE/EXONUCLEASE/PHOSPHATASE FAMILY DOMAIN-CONTAINING PROTEIN 1"/>
    <property type="match status" value="1"/>
</dbReference>
<dbReference type="EMBL" id="BLIV01000001">
    <property type="protein sequence ID" value="GFE48873.1"/>
    <property type="molecule type" value="Genomic_DNA"/>
</dbReference>
<dbReference type="GO" id="GO:0003824">
    <property type="term" value="F:catalytic activity"/>
    <property type="evidence" value="ECO:0007669"/>
    <property type="project" value="InterPro"/>
</dbReference>
<reference evidence="7 8" key="1">
    <citation type="submission" date="2019-12" db="EMBL/GenBank/DDBJ databases">
        <title>Roseobacter cerasinus sp. nov., isolated from seawater around aquaculture.</title>
        <authorList>
            <person name="Muramatsu S."/>
            <person name="Takabe Y."/>
            <person name="Mori K."/>
            <person name="Takaichi S."/>
            <person name="Hanada S."/>
        </authorList>
    </citation>
    <scope>NUCLEOTIDE SEQUENCE [LARGE SCALE GENOMIC DNA]</scope>
    <source>
        <strain evidence="7 8">AI77</strain>
    </source>
</reference>
<dbReference type="NCBIfam" id="TIGR03916">
    <property type="entry name" value="rSAM_link_UDG"/>
    <property type="match status" value="1"/>
</dbReference>
<feature type="domain" description="Elp3/MiaA/NifB-like radical SAM core" evidence="6">
    <location>
        <begin position="54"/>
        <end position="281"/>
    </location>
</feature>
<dbReference type="SFLD" id="SFLDG01102">
    <property type="entry name" value="Uncharacterised_Radical_SAM_Su"/>
    <property type="match status" value="1"/>
</dbReference>
<evidence type="ECO:0000259" key="6">
    <source>
        <dbReference type="SMART" id="SM00729"/>
    </source>
</evidence>
<dbReference type="InterPro" id="IPR007197">
    <property type="entry name" value="rSAM"/>
</dbReference>
<protein>
    <submittedName>
        <fullName evidence="7">Putative DNA modification/repair radical SAM protein</fullName>
    </submittedName>
</protein>
<dbReference type="SUPFAM" id="SSF47781">
    <property type="entry name" value="RuvA domain 2-like"/>
    <property type="match status" value="1"/>
</dbReference>
<dbReference type="SMART" id="SM00729">
    <property type="entry name" value="Elp3"/>
    <property type="match status" value="1"/>
</dbReference>
<keyword evidence="2" id="KW-0949">S-adenosyl-L-methionine</keyword>
<dbReference type="GO" id="GO:0051536">
    <property type="term" value="F:iron-sulfur cluster binding"/>
    <property type="evidence" value="ECO:0007669"/>
    <property type="project" value="UniProtKB-KW"/>
</dbReference>
<evidence type="ECO:0000256" key="4">
    <source>
        <dbReference type="ARBA" id="ARBA00023004"/>
    </source>
</evidence>
<dbReference type="InterPro" id="IPR006638">
    <property type="entry name" value="Elp3/MiaA/NifB-like_rSAM"/>
</dbReference>
<evidence type="ECO:0000313" key="7">
    <source>
        <dbReference type="EMBL" id="GFE48873.1"/>
    </source>
</evidence>
<dbReference type="AlphaFoldDB" id="A0A640VKP1"/>
<dbReference type="SUPFAM" id="SSF102114">
    <property type="entry name" value="Radical SAM enzymes"/>
    <property type="match status" value="1"/>
</dbReference>
<dbReference type="SFLD" id="SFLDS00029">
    <property type="entry name" value="Radical_SAM"/>
    <property type="match status" value="1"/>
</dbReference>